<dbReference type="InterPro" id="IPR013761">
    <property type="entry name" value="SAM/pointed_sf"/>
</dbReference>
<dbReference type="Proteomes" id="UP001353858">
    <property type="component" value="Unassembled WGS sequence"/>
</dbReference>
<dbReference type="InterPro" id="IPR001660">
    <property type="entry name" value="SAM"/>
</dbReference>
<evidence type="ECO:0000313" key="2">
    <source>
        <dbReference type="EMBL" id="KAK4873407.1"/>
    </source>
</evidence>
<reference evidence="3" key="1">
    <citation type="submission" date="2023-01" db="EMBL/GenBank/DDBJ databases">
        <title>Key to firefly adult light organ development and bioluminescence: homeobox transcription factors regulate luciferase expression and transportation to peroxisome.</title>
        <authorList>
            <person name="Fu X."/>
        </authorList>
    </citation>
    <scope>NUCLEOTIDE SEQUENCE [LARGE SCALE GENOMIC DNA]</scope>
</reference>
<evidence type="ECO:0000313" key="3">
    <source>
        <dbReference type="Proteomes" id="UP001353858"/>
    </source>
</evidence>
<evidence type="ECO:0000259" key="1">
    <source>
        <dbReference type="Pfam" id="PF00536"/>
    </source>
</evidence>
<dbReference type="Gene3D" id="1.10.150.50">
    <property type="entry name" value="Transcription Factor, Ets-1"/>
    <property type="match status" value="1"/>
</dbReference>
<accession>A0AAN7SC20</accession>
<sequence>MDLLETVLRSANAETYIELFRKNKIEADTLPLLSVNDLQILGVHEKPLQVEILSKASHLQIPHEKSVGTVLGKEDVELILHQISYQLNLHHALLSCAIIRDDLILCDVKLNKATKCLLNCMNFLEKQVNEFEAKVFDKKDKQYKCKIVVLLSATTISMFILGKFCNYF</sequence>
<protein>
    <recommendedName>
        <fullName evidence="1">SAM domain-containing protein</fullName>
    </recommendedName>
</protein>
<comment type="caution">
    <text evidence="2">The sequence shown here is derived from an EMBL/GenBank/DDBJ whole genome shotgun (WGS) entry which is preliminary data.</text>
</comment>
<proteinExistence type="predicted"/>
<dbReference type="SUPFAM" id="SSF47769">
    <property type="entry name" value="SAM/Pointed domain"/>
    <property type="match status" value="1"/>
</dbReference>
<feature type="domain" description="SAM" evidence="1">
    <location>
        <begin position="8"/>
        <end position="44"/>
    </location>
</feature>
<dbReference type="Pfam" id="PF00536">
    <property type="entry name" value="SAM_1"/>
    <property type="match status" value="1"/>
</dbReference>
<gene>
    <name evidence="2" type="ORF">RN001_015436</name>
</gene>
<keyword evidence="3" id="KW-1185">Reference proteome</keyword>
<organism evidence="2 3">
    <name type="scientific">Aquatica leii</name>
    <dbReference type="NCBI Taxonomy" id="1421715"/>
    <lineage>
        <taxon>Eukaryota</taxon>
        <taxon>Metazoa</taxon>
        <taxon>Ecdysozoa</taxon>
        <taxon>Arthropoda</taxon>
        <taxon>Hexapoda</taxon>
        <taxon>Insecta</taxon>
        <taxon>Pterygota</taxon>
        <taxon>Neoptera</taxon>
        <taxon>Endopterygota</taxon>
        <taxon>Coleoptera</taxon>
        <taxon>Polyphaga</taxon>
        <taxon>Elateriformia</taxon>
        <taxon>Elateroidea</taxon>
        <taxon>Lampyridae</taxon>
        <taxon>Luciolinae</taxon>
        <taxon>Aquatica</taxon>
    </lineage>
</organism>
<dbReference type="AlphaFoldDB" id="A0AAN7SC20"/>
<name>A0AAN7SC20_9COLE</name>
<dbReference type="EMBL" id="JARPUR010000007">
    <property type="protein sequence ID" value="KAK4873407.1"/>
    <property type="molecule type" value="Genomic_DNA"/>
</dbReference>